<organism evidence="1 2">
    <name type="scientific">Filimonas lacunae</name>
    <dbReference type="NCBI Taxonomy" id="477680"/>
    <lineage>
        <taxon>Bacteria</taxon>
        <taxon>Pseudomonadati</taxon>
        <taxon>Bacteroidota</taxon>
        <taxon>Chitinophagia</taxon>
        <taxon>Chitinophagales</taxon>
        <taxon>Chitinophagaceae</taxon>
        <taxon>Filimonas</taxon>
    </lineage>
</organism>
<keyword evidence="2" id="KW-1185">Reference proteome</keyword>
<protein>
    <recommendedName>
        <fullName evidence="3">Outer membrane protein beta-barrel domain-containing protein</fullName>
    </recommendedName>
</protein>
<evidence type="ECO:0000313" key="1">
    <source>
        <dbReference type="EMBL" id="SIS71539.1"/>
    </source>
</evidence>
<proteinExistence type="predicted"/>
<gene>
    <name evidence="1" type="ORF">SAMN05421788_101787</name>
</gene>
<evidence type="ECO:0000313" key="2">
    <source>
        <dbReference type="Proteomes" id="UP000186917"/>
    </source>
</evidence>
<evidence type="ECO:0008006" key="3">
    <source>
        <dbReference type="Google" id="ProtNLM"/>
    </source>
</evidence>
<accession>A0A1N7LCK2</accession>
<dbReference type="AlphaFoldDB" id="A0A1N7LCK2"/>
<dbReference type="Proteomes" id="UP000186917">
    <property type="component" value="Unassembled WGS sequence"/>
</dbReference>
<dbReference type="EMBL" id="FTOR01000001">
    <property type="protein sequence ID" value="SIS71539.1"/>
    <property type="molecule type" value="Genomic_DNA"/>
</dbReference>
<name>A0A1N7LCK2_9BACT</name>
<reference evidence="2" key="1">
    <citation type="submission" date="2017-01" db="EMBL/GenBank/DDBJ databases">
        <authorList>
            <person name="Varghese N."/>
            <person name="Submissions S."/>
        </authorList>
    </citation>
    <scope>NUCLEOTIDE SEQUENCE [LARGE SCALE GENOMIC DNA]</scope>
    <source>
        <strain evidence="2">DSM 21054</strain>
    </source>
</reference>
<sequence length="169" mass="18433">MSNHKQQAMKRSMKPLYALVIICFLAISASAQKYPWRLGIGVAGGMGTKDPNPFVLGGDLRFQKGLGNSVSAIFTTGYTHFFKKDGVSSLGFVPVKAGFKVFPTKNFYFNAEAGAGFGTTKGLGTSFVWSPALGFAFGSGWDISVKYEEFTKYDYTKQVALRLAYGFKL</sequence>
<dbReference type="STRING" id="477680.SAMN05421788_101787"/>